<evidence type="ECO:0000256" key="5">
    <source>
        <dbReference type="SAM" id="SignalP"/>
    </source>
</evidence>
<dbReference type="Pfam" id="PF01546">
    <property type="entry name" value="Peptidase_M20"/>
    <property type="match status" value="1"/>
</dbReference>
<dbReference type="InterPro" id="IPR011650">
    <property type="entry name" value="Peptidase_M20_dimer"/>
</dbReference>
<keyword evidence="2" id="KW-0479">Metal-binding</keyword>
<dbReference type="CDD" id="cd03885">
    <property type="entry name" value="M20_CPDG2"/>
    <property type="match status" value="1"/>
</dbReference>
<dbReference type="RefSeq" id="WP_232539418.1">
    <property type="nucleotide sequence ID" value="NZ_CP104377.1"/>
</dbReference>
<dbReference type="PROSITE" id="PS00758">
    <property type="entry name" value="ARGE_DAPE_CPG2_1"/>
    <property type="match status" value="1"/>
</dbReference>
<dbReference type="PROSITE" id="PS51257">
    <property type="entry name" value="PROKAR_LIPOPROTEIN"/>
    <property type="match status" value="1"/>
</dbReference>
<comment type="cofactor">
    <cofactor evidence="1">
        <name>Zn(2+)</name>
        <dbReference type="ChEBI" id="CHEBI:29105"/>
    </cofactor>
</comment>
<dbReference type="SUPFAM" id="SSF55031">
    <property type="entry name" value="Bacterial exopeptidase dimerisation domain"/>
    <property type="match status" value="1"/>
</dbReference>
<keyword evidence="3" id="KW-0378">Hydrolase</keyword>
<dbReference type="SUPFAM" id="SSF53187">
    <property type="entry name" value="Zn-dependent exopeptidases"/>
    <property type="match status" value="1"/>
</dbReference>
<dbReference type="InterPro" id="IPR002933">
    <property type="entry name" value="Peptidase_M20"/>
</dbReference>
<keyword evidence="7" id="KW-0121">Carboxypeptidase</keyword>
<evidence type="ECO:0000259" key="6">
    <source>
        <dbReference type="Pfam" id="PF07687"/>
    </source>
</evidence>
<dbReference type="PANTHER" id="PTHR43808">
    <property type="entry name" value="ACETYLORNITHINE DEACETYLASE"/>
    <property type="match status" value="1"/>
</dbReference>
<feature type="chain" id="PRO_5047390687" evidence="5">
    <location>
        <begin position="23"/>
        <end position="421"/>
    </location>
</feature>
<feature type="signal peptide" evidence="5">
    <location>
        <begin position="1"/>
        <end position="22"/>
    </location>
</feature>
<dbReference type="InterPro" id="IPR050072">
    <property type="entry name" value="Peptidase_M20A"/>
</dbReference>
<dbReference type="PANTHER" id="PTHR43808:SF10">
    <property type="entry name" value="BLL3749 PROTEIN"/>
    <property type="match status" value="1"/>
</dbReference>
<reference evidence="7" key="1">
    <citation type="submission" date="2022-09" db="EMBL/GenBank/DDBJ databases">
        <title>Bacterial diversity in gut of crayfish and pufferfish.</title>
        <authorList>
            <person name="Huang Y."/>
        </authorList>
    </citation>
    <scope>NUCLEOTIDE SEQUENCE</scope>
    <source>
        <strain evidence="7">PR12</strain>
    </source>
</reference>
<evidence type="ECO:0000313" key="7">
    <source>
        <dbReference type="EMBL" id="UXC20524.1"/>
    </source>
</evidence>
<dbReference type="Pfam" id="PF07687">
    <property type="entry name" value="M20_dimer"/>
    <property type="match status" value="1"/>
</dbReference>
<name>A0ABY6A3H8_9BURK</name>
<dbReference type="EMBL" id="CP104377">
    <property type="protein sequence ID" value="UXC20524.1"/>
    <property type="molecule type" value="Genomic_DNA"/>
</dbReference>
<accession>A0ABY6A3H8</accession>
<organism evidence="7 8">
    <name type="scientific">Comamonas squillarum</name>
    <dbReference type="NCBI Taxonomy" id="2977320"/>
    <lineage>
        <taxon>Bacteria</taxon>
        <taxon>Pseudomonadati</taxon>
        <taxon>Pseudomonadota</taxon>
        <taxon>Betaproteobacteria</taxon>
        <taxon>Burkholderiales</taxon>
        <taxon>Comamonadaceae</taxon>
        <taxon>Comamonas</taxon>
    </lineage>
</organism>
<dbReference type="InterPro" id="IPR017150">
    <property type="entry name" value="Pept_M20_glutamate_carboxypep"/>
</dbReference>
<evidence type="ECO:0000256" key="1">
    <source>
        <dbReference type="ARBA" id="ARBA00001947"/>
    </source>
</evidence>
<dbReference type="Gene3D" id="3.30.70.360">
    <property type="match status" value="1"/>
</dbReference>
<keyword evidence="4" id="KW-0862">Zinc</keyword>
<dbReference type="Proteomes" id="UP001058290">
    <property type="component" value="Chromosome"/>
</dbReference>
<dbReference type="Gene3D" id="3.40.630.10">
    <property type="entry name" value="Zn peptidases"/>
    <property type="match status" value="1"/>
</dbReference>
<sequence>MNMKKTLLAIAAAAALSLSVSGCSDSSASSLRYNATLDQASQAEKAAVLQTLQELVNIETGTNDPVGIPQMGNYLEARLQALGANVVRHKAEAGVVGDNIVGTFQGSGTKSLLLMAHMDTVYASGILATAPFKVEGDKAYGAGIADAKGGIAVILHSLGLLKAQNFSKFKTITVMFNTDEEKGSFGSRDLIQKLAASHDYVLSYEPSGLEEGFGTATSGIAYVQAVVHGKASHAGVAPEAGINALTEASALVLRTQDIQDKSKERGFNWTTMTAGGSATNIIPDKAVVNADVRYGKNEDLDLMKGMLDKAASTPHVHGATIDINLTRGRPAFNANDEGVKLIQKAITIYADVGGKSQMYTTRGGGGSDAAYAALSGKPVIEGLGLPGANYHSNLAEYVLTEPIARRLYLSAQLISDLGQGM</sequence>
<dbReference type="NCBIfam" id="NF004788">
    <property type="entry name" value="PRK06133.1"/>
    <property type="match status" value="1"/>
</dbReference>
<proteinExistence type="predicted"/>
<dbReference type="PIRSF" id="PIRSF037238">
    <property type="entry name" value="Carboxypeptidase_G2"/>
    <property type="match status" value="1"/>
</dbReference>
<protein>
    <submittedName>
        <fullName evidence="7">Glutamate carboxypeptidase</fullName>
    </submittedName>
</protein>
<keyword evidence="7" id="KW-0645">Protease</keyword>
<evidence type="ECO:0000256" key="3">
    <source>
        <dbReference type="ARBA" id="ARBA00022801"/>
    </source>
</evidence>
<dbReference type="InterPro" id="IPR036264">
    <property type="entry name" value="Bact_exopeptidase_dim_dom"/>
</dbReference>
<evidence type="ECO:0000256" key="4">
    <source>
        <dbReference type="ARBA" id="ARBA00022833"/>
    </source>
</evidence>
<dbReference type="InterPro" id="IPR001261">
    <property type="entry name" value="ArgE/DapE_CS"/>
</dbReference>
<keyword evidence="5" id="KW-0732">Signal</keyword>
<keyword evidence="8" id="KW-1185">Reference proteome</keyword>
<feature type="domain" description="Peptidase M20 dimerisation" evidence="6">
    <location>
        <begin position="216"/>
        <end position="313"/>
    </location>
</feature>
<evidence type="ECO:0000313" key="8">
    <source>
        <dbReference type="Proteomes" id="UP001058290"/>
    </source>
</evidence>
<evidence type="ECO:0000256" key="2">
    <source>
        <dbReference type="ARBA" id="ARBA00022723"/>
    </source>
</evidence>
<dbReference type="GO" id="GO:0004180">
    <property type="term" value="F:carboxypeptidase activity"/>
    <property type="evidence" value="ECO:0007669"/>
    <property type="project" value="UniProtKB-KW"/>
</dbReference>
<gene>
    <name evidence="7" type="ORF">N4T19_10635</name>
</gene>
<dbReference type="PROSITE" id="PS00759">
    <property type="entry name" value="ARGE_DAPE_CPG2_2"/>
    <property type="match status" value="1"/>
</dbReference>